<feature type="transmembrane region" description="Helical" evidence="7">
    <location>
        <begin position="207"/>
        <end position="226"/>
    </location>
</feature>
<dbReference type="CDD" id="cd06261">
    <property type="entry name" value="TM_PBP2"/>
    <property type="match status" value="1"/>
</dbReference>
<name>A0A1J7BAN9_9ACTN</name>
<evidence type="ECO:0000259" key="9">
    <source>
        <dbReference type="PROSITE" id="PS50928"/>
    </source>
</evidence>
<dbReference type="STRING" id="1428644.BIV57_20180"/>
<feature type="transmembrane region" description="Helical" evidence="7">
    <location>
        <begin position="332"/>
        <end position="351"/>
    </location>
</feature>
<feature type="transmembrane region" description="Helical" evidence="7">
    <location>
        <begin position="166"/>
        <end position="187"/>
    </location>
</feature>
<keyword evidence="5 7" id="KW-1133">Transmembrane helix</keyword>
<evidence type="ECO:0000256" key="2">
    <source>
        <dbReference type="ARBA" id="ARBA00022448"/>
    </source>
</evidence>
<keyword evidence="3" id="KW-1003">Cell membrane</keyword>
<dbReference type="PANTHER" id="PTHR30193">
    <property type="entry name" value="ABC TRANSPORTER PERMEASE PROTEIN"/>
    <property type="match status" value="1"/>
</dbReference>
<feature type="transmembrane region" description="Helical" evidence="7">
    <location>
        <begin position="71"/>
        <end position="91"/>
    </location>
</feature>
<keyword evidence="6 7" id="KW-0472">Membrane</keyword>
<dbReference type="GO" id="GO:0005886">
    <property type="term" value="C:plasma membrane"/>
    <property type="evidence" value="ECO:0007669"/>
    <property type="project" value="UniProtKB-SubCell"/>
</dbReference>
<evidence type="ECO:0000256" key="6">
    <source>
        <dbReference type="ARBA" id="ARBA00023136"/>
    </source>
</evidence>
<evidence type="ECO:0000256" key="1">
    <source>
        <dbReference type="ARBA" id="ARBA00004651"/>
    </source>
</evidence>
<evidence type="ECO:0000313" key="11">
    <source>
        <dbReference type="Proteomes" id="UP000243342"/>
    </source>
</evidence>
<reference evidence="10 11" key="1">
    <citation type="submission" date="2016-10" db="EMBL/GenBank/DDBJ databases">
        <title>Genome sequence of Streptomyces gilvigriseus MUSC 26.</title>
        <authorList>
            <person name="Lee L.-H."/>
            <person name="Ser H.-L."/>
        </authorList>
    </citation>
    <scope>NUCLEOTIDE SEQUENCE [LARGE SCALE GENOMIC DNA]</scope>
    <source>
        <strain evidence="10 11">MUSC 26</strain>
    </source>
</reference>
<dbReference type="Gene3D" id="1.10.3720.10">
    <property type="entry name" value="MetI-like"/>
    <property type="match status" value="1"/>
</dbReference>
<keyword evidence="11" id="KW-1185">Reference proteome</keyword>
<dbReference type="PROSITE" id="PS50928">
    <property type="entry name" value="ABC_TM1"/>
    <property type="match status" value="1"/>
</dbReference>
<organism evidence="10 11">
    <name type="scientific">Mangrovactinospora gilvigrisea</name>
    <dbReference type="NCBI Taxonomy" id="1428644"/>
    <lineage>
        <taxon>Bacteria</taxon>
        <taxon>Bacillati</taxon>
        <taxon>Actinomycetota</taxon>
        <taxon>Actinomycetes</taxon>
        <taxon>Kitasatosporales</taxon>
        <taxon>Streptomycetaceae</taxon>
        <taxon>Mangrovactinospora</taxon>
    </lineage>
</organism>
<feature type="domain" description="ABC transmembrane type-1" evidence="9">
    <location>
        <begin position="129"/>
        <end position="348"/>
    </location>
</feature>
<evidence type="ECO:0000256" key="8">
    <source>
        <dbReference type="SAM" id="MobiDB-lite"/>
    </source>
</evidence>
<comment type="caution">
    <text evidence="10">The sequence shown here is derived from an EMBL/GenBank/DDBJ whole genome shotgun (WGS) entry which is preliminary data.</text>
</comment>
<accession>A0A1J7BAN9</accession>
<feature type="transmembrane region" description="Helical" evidence="7">
    <location>
        <begin position="133"/>
        <end position="154"/>
    </location>
</feature>
<evidence type="ECO:0000313" key="10">
    <source>
        <dbReference type="EMBL" id="OIV35723.1"/>
    </source>
</evidence>
<dbReference type="GO" id="GO:0055085">
    <property type="term" value="P:transmembrane transport"/>
    <property type="evidence" value="ECO:0007669"/>
    <property type="project" value="InterPro"/>
</dbReference>
<dbReference type="Pfam" id="PF00528">
    <property type="entry name" value="BPD_transp_1"/>
    <property type="match status" value="1"/>
</dbReference>
<protein>
    <submittedName>
        <fullName evidence="10">ABC transporter permease</fullName>
    </submittedName>
</protein>
<proteinExistence type="inferred from homology"/>
<dbReference type="PANTHER" id="PTHR30193:SF37">
    <property type="entry name" value="INNER MEMBRANE ABC TRANSPORTER PERMEASE PROTEIN YCJO"/>
    <property type="match status" value="1"/>
</dbReference>
<evidence type="ECO:0000256" key="4">
    <source>
        <dbReference type="ARBA" id="ARBA00022692"/>
    </source>
</evidence>
<dbReference type="InterPro" id="IPR000515">
    <property type="entry name" value="MetI-like"/>
</dbReference>
<comment type="similarity">
    <text evidence="7">Belongs to the binding-protein-dependent transport system permease family.</text>
</comment>
<dbReference type="SUPFAM" id="SSF161098">
    <property type="entry name" value="MetI-like"/>
    <property type="match status" value="1"/>
</dbReference>
<sequence length="359" mass="39162">MPGPERTFPVPAPPSARASARTSPPPSSAKESTVSVVESPAAPSAPKTSDDARRRARRSLLHRLDTKASPYLFVAPFFLLFAVFGIFPLIWTGWMSLHSVSTLAPGQMTWDGLGNYTMLGHDAVFWKSLRNTVTIGLISAVPQLLMAMGLAHLLNYRLRGRMFFRVALLAPYATSVAAAALIFQFVFQQNDAGFANWFLHLFGFKAVAWEPGTWTSQLAVSAIVIWRWTGYNTLIYLAAMQAVPGELYEAAALDGAGRWRQFRNVTVPSLRPTILFTVIISAIGSLQLFGEPYLFGGSAQGINGGSSNQYSTLALYVYRLAFNSEHLGRAAAVAWVIFFIAVIVGGLNALIARRLSRSA</sequence>
<dbReference type="InterPro" id="IPR051393">
    <property type="entry name" value="ABC_transporter_permease"/>
</dbReference>
<keyword evidence="4 7" id="KW-0812">Transmembrane</keyword>
<evidence type="ECO:0000256" key="5">
    <source>
        <dbReference type="ARBA" id="ARBA00022989"/>
    </source>
</evidence>
<comment type="subcellular location">
    <subcellularLocation>
        <location evidence="1 7">Cell membrane</location>
        <topology evidence="1 7">Multi-pass membrane protein</topology>
    </subcellularLocation>
</comment>
<feature type="region of interest" description="Disordered" evidence="8">
    <location>
        <begin position="1"/>
        <end position="54"/>
    </location>
</feature>
<dbReference type="AlphaFoldDB" id="A0A1J7BAN9"/>
<dbReference type="Proteomes" id="UP000243342">
    <property type="component" value="Unassembled WGS sequence"/>
</dbReference>
<dbReference type="EMBL" id="MLCF01000133">
    <property type="protein sequence ID" value="OIV35723.1"/>
    <property type="molecule type" value="Genomic_DNA"/>
</dbReference>
<keyword evidence="2 7" id="KW-0813">Transport</keyword>
<evidence type="ECO:0000256" key="7">
    <source>
        <dbReference type="RuleBase" id="RU363032"/>
    </source>
</evidence>
<gene>
    <name evidence="10" type="ORF">BIV57_20180</name>
</gene>
<dbReference type="InterPro" id="IPR035906">
    <property type="entry name" value="MetI-like_sf"/>
</dbReference>
<feature type="transmembrane region" description="Helical" evidence="7">
    <location>
        <begin position="270"/>
        <end position="289"/>
    </location>
</feature>
<evidence type="ECO:0000256" key="3">
    <source>
        <dbReference type="ARBA" id="ARBA00022475"/>
    </source>
</evidence>